<feature type="compositionally biased region" description="Polar residues" evidence="1">
    <location>
        <begin position="27"/>
        <end position="49"/>
    </location>
</feature>
<feature type="transmembrane region" description="Helical" evidence="2">
    <location>
        <begin position="67"/>
        <end position="91"/>
    </location>
</feature>
<proteinExistence type="predicted"/>
<feature type="region of interest" description="Disordered" evidence="1">
    <location>
        <begin position="92"/>
        <end position="146"/>
    </location>
</feature>
<feature type="region of interest" description="Disordered" evidence="1">
    <location>
        <begin position="1"/>
        <end position="60"/>
    </location>
</feature>
<dbReference type="EMBL" id="JAAUVV010000011">
    <property type="protein sequence ID" value="NJJ04069.1"/>
    <property type="molecule type" value="Genomic_DNA"/>
</dbReference>
<keyword evidence="2" id="KW-1133">Transmembrane helix</keyword>
<feature type="compositionally biased region" description="Low complexity" evidence="1">
    <location>
        <begin position="122"/>
        <end position="132"/>
    </location>
</feature>
<name>A0AAP7CCI4_9CORY</name>
<evidence type="ECO:0000256" key="1">
    <source>
        <dbReference type="SAM" id="MobiDB-lite"/>
    </source>
</evidence>
<comment type="caution">
    <text evidence="3">The sequence shown here is derived from an EMBL/GenBank/DDBJ whole genome shotgun (WGS) entry which is preliminary data.</text>
</comment>
<gene>
    <name evidence="3" type="ORF">HC138_06865</name>
</gene>
<protein>
    <submittedName>
        <fullName evidence="3">Uncharacterized protein</fullName>
    </submittedName>
</protein>
<accession>A0AAP7CCI4</accession>
<organism evidence="3 4">
    <name type="scientific">Corynebacterium coyleae</name>
    <dbReference type="NCBI Taxonomy" id="53374"/>
    <lineage>
        <taxon>Bacteria</taxon>
        <taxon>Bacillati</taxon>
        <taxon>Actinomycetota</taxon>
        <taxon>Actinomycetes</taxon>
        <taxon>Mycobacteriales</taxon>
        <taxon>Corynebacteriaceae</taxon>
        <taxon>Corynebacterium</taxon>
    </lineage>
</organism>
<dbReference type="AlphaFoldDB" id="A0AAP7CCI4"/>
<evidence type="ECO:0000256" key="2">
    <source>
        <dbReference type="SAM" id="Phobius"/>
    </source>
</evidence>
<feature type="compositionally biased region" description="Low complexity" evidence="1">
    <location>
        <begin position="92"/>
        <end position="111"/>
    </location>
</feature>
<sequence>MSNPNANPNDEWAAYTPKPSEYDEWGQPQQHMPTQQFPAQSWEQQQWSQPAYAPAPGPQEPKSSNRVLYIIIGVLAVALLAVLGAFAAWSFSGSSSGSKEPVTSTVVETSTRAPGGAATDGAKPSAAPSSAKPDADRKDRTFGVGVPETSVTTEGFARAVGDDFRAYYAEHGKTPTSLRSLSPKTGQYYMMSCSPAQGGFRCTGGNNASVFISEQ</sequence>
<keyword evidence="2" id="KW-0472">Membrane</keyword>
<reference evidence="3 4" key="1">
    <citation type="submission" date="2020-03" db="EMBL/GenBank/DDBJ databases">
        <title>Draft genome sequences of bacterial isolates from the female urobiome.</title>
        <authorList>
            <person name="Miller-Ensminger T."/>
            <person name="Wolfe A.J."/>
            <person name="Putonti C."/>
        </authorList>
    </citation>
    <scope>NUCLEOTIDE SEQUENCE [LARGE SCALE GENOMIC DNA]</scope>
    <source>
        <strain evidence="3 4">UMB8490</strain>
    </source>
</reference>
<dbReference type="RefSeq" id="WP_070421433.1">
    <property type="nucleotide sequence ID" value="NZ_JAAUVV010000011.1"/>
</dbReference>
<keyword evidence="2" id="KW-0812">Transmembrane</keyword>
<evidence type="ECO:0000313" key="4">
    <source>
        <dbReference type="Proteomes" id="UP000591626"/>
    </source>
</evidence>
<dbReference type="Proteomes" id="UP000591626">
    <property type="component" value="Unassembled WGS sequence"/>
</dbReference>
<evidence type="ECO:0000313" key="3">
    <source>
        <dbReference type="EMBL" id="NJJ04069.1"/>
    </source>
</evidence>